<name>A0A9D3NWM1_9TELE</name>
<dbReference type="EMBL" id="JAHKSW010000007">
    <property type="protein sequence ID" value="KAG7329934.1"/>
    <property type="molecule type" value="Genomic_DNA"/>
</dbReference>
<evidence type="ECO:0000313" key="2">
    <source>
        <dbReference type="Proteomes" id="UP000824219"/>
    </source>
</evidence>
<organism evidence="1 2">
    <name type="scientific">Hemibagrus wyckioides</name>
    <dbReference type="NCBI Taxonomy" id="337641"/>
    <lineage>
        <taxon>Eukaryota</taxon>
        <taxon>Metazoa</taxon>
        <taxon>Chordata</taxon>
        <taxon>Craniata</taxon>
        <taxon>Vertebrata</taxon>
        <taxon>Euteleostomi</taxon>
        <taxon>Actinopterygii</taxon>
        <taxon>Neopterygii</taxon>
        <taxon>Teleostei</taxon>
        <taxon>Ostariophysi</taxon>
        <taxon>Siluriformes</taxon>
        <taxon>Bagridae</taxon>
        <taxon>Hemibagrus</taxon>
    </lineage>
</organism>
<accession>A0A9D3NWM1</accession>
<dbReference type="AlphaFoldDB" id="A0A9D3NWM1"/>
<keyword evidence="2" id="KW-1185">Reference proteome</keyword>
<proteinExistence type="predicted"/>
<evidence type="ECO:0000313" key="1">
    <source>
        <dbReference type="EMBL" id="KAG7329934.1"/>
    </source>
</evidence>
<dbReference type="Proteomes" id="UP000824219">
    <property type="component" value="Linkage Group LG07"/>
</dbReference>
<protein>
    <submittedName>
        <fullName evidence="1">Uncharacterized protein</fullName>
    </submittedName>
</protein>
<gene>
    <name evidence="1" type="ORF">KOW79_006156</name>
</gene>
<comment type="caution">
    <text evidence="1">The sequence shown here is derived from an EMBL/GenBank/DDBJ whole genome shotgun (WGS) entry which is preliminary data.</text>
</comment>
<sequence>MRTLGCVFFCQTSKKNENSLWVKVATEHRNTLQELRERNHAHRFWFCHQGPATVLEESLHGGWRCKPQNSVFCRNGELKSL</sequence>
<reference evidence="1 2" key="1">
    <citation type="submission" date="2021-06" db="EMBL/GenBank/DDBJ databases">
        <title>Chromosome-level genome assembly of the red-tail catfish (Hemibagrus wyckioides).</title>
        <authorList>
            <person name="Shao F."/>
        </authorList>
    </citation>
    <scope>NUCLEOTIDE SEQUENCE [LARGE SCALE GENOMIC DNA]</scope>
    <source>
        <strain evidence="1">EC202008001</strain>
        <tissue evidence="1">Blood</tissue>
    </source>
</reference>